<gene>
    <name evidence="6" type="ORF">MAGR_49550</name>
</gene>
<dbReference type="RefSeq" id="WP_234816356.1">
    <property type="nucleotide sequence ID" value="NZ_BLKS01000001.1"/>
</dbReference>
<dbReference type="AlphaFoldDB" id="A0A7I9W737"/>
<feature type="domain" description="Aldehyde dehydrogenase" evidence="5">
    <location>
        <begin position="25"/>
        <end position="485"/>
    </location>
</feature>
<keyword evidence="2 4" id="KW-0560">Oxidoreductase</keyword>
<name>A0A7I9W737_MYCAG</name>
<comment type="similarity">
    <text evidence="1 4">Belongs to the aldehyde dehydrogenase family.</text>
</comment>
<dbReference type="PROSITE" id="PS00687">
    <property type="entry name" value="ALDEHYDE_DEHYDR_GLU"/>
    <property type="match status" value="1"/>
</dbReference>
<dbReference type="InterPro" id="IPR029510">
    <property type="entry name" value="Ald_DH_CS_GLU"/>
</dbReference>
<dbReference type="InterPro" id="IPR016162">
    <property type="entry name" value="Ald_DH_N"/>
</dbReference>
<dbReference type="Proteomes" id="UP000465302">
    <property type="component" value="Unassembled WGS sequence"/>
</dbReference>
<comment type="caution">
    <text evidence="6">The sequence shown here is derived from an EMBL/GenBank/DDBJ whole genome shotgun (WGS) entry which is preliminary data.</text>
</comment>
<evidence type="ECO:0000259" key="5">
    <source>
        <dbReference type="Pfam" id="PF00171"/>
    </source>
</evidence>
<evidence type="ECO:0000256" key="4">
    <source>
        <dbReference type="RuleBase" id="RU003345"/>
    </source>
</evidence>
<dbReference type="InterPro" id="IPR016161">
    <property type="entry name" value="Ald_DH/histidinol_DH"/>
</dbReference>
<evidence type="ECO:0000256" key="3">
    <source>
        <dbReference type="PROSITE-ProRule" id="PRU10007"/>
    </source>
</evidence>
<feature type="active site" evidence="3">
    <location>
        <position position="260"/>
    </location>
</feature>
<dbReference type="Pfam" id="PF00171">
    <property type="entry name" value="Aldedh"/>
    <property type="match status" value="1"/>
</dbReference>
<sequence>MTQTLSANTQRRTATTALMYINGRWTPAHNGATFPTVEPSTGSTITEVPRGNAVDIDAAVRAAERAAVSWQFTDAVARAAMLRRLAELVTENADELASIEAMDSGHYLAKARELVAALPLWLEYWAGAADKIGGRTIAVPGNKLSFTLLEPLGVTAHIIPWNYPLLILIRSVAPALALGNTCVVKPAEDTSLSALKFAELVHEAGLPDGVFNVVTGYGEEAGAALAAHPGVRGITFTGSTETGREVARLGGQHIAQVNLELGGKSPLVVFPDAALDDAVEVAVQGFCSRAGQVCVAGSRLFLHEEIADRFLEMLVARLEMAEVGDPFDENTQMGPLASKKHYDRVREYIEIGKQEARLLYGGGRPSQTARGGFFVEPTVFVDVPKDARIAREEIFGPVTAVMRWSSVDDLIATINDSEYGLFAVLWCQDITNALDTAKRLQVGAVMINDWFGELPMAPHGGHKQSGVGREEGLEAVHGYTQVKHIGINLDRSLAKSTDWAGAPL</sequence>
<dbReference type="Gene3D" id="3.40.605.10">
    <property type="entry name" value="Aldehyde Dehydrogenase, Chain A, domain 1"/>
    <property type="match status" value="1"/>
</dbReference>
<protein>
    <submittedName>
        <fullName evidence="6">Aldehyde dehydrogenase</fullName>
    </submittedName>
</protein>
<accession>A0A7I9W737</accession>
<evidence type="ECO:0000256" key="1">
    <source>
        <dbReference type="ARBA" id="ARBA00009986"/>
    </source>
</evidence>
<dbReference type="FunFam" id="3.40.309.10:FF:000012">
    <property type="entry name" value="Betaine aldehyde dehydrogenase"/>
    <property type="match status" value="1"/>
</dbReference>
<dbReference type="GO" id="GO:0016620">
    <property type="term" value="F:oxidoreductase activity, acting on the aldehyde or oxo group of donors, NAD or NADP as acceptor"/>
    <property type="evidence" value="ECO:0007669"/>
    <property type="project" value="InterPro"/>
</dbReference>
<dbReference type="Gene3D" id="3.40.309.10">
    <property type="entry name" value="Aldehyde Dehydrogenase, Chain A, domain 2"/>
    <property type="match status" value="1"/>
</dbReference>
<proteinExistence type="inferred from homology"/>
<dbReference type="SUPFAM" id="SSF53720">
    <property type="entry name" value="ALDH-like"/>
    <property type="match status" value="1"/>
</dbReference>
<evidence type="ECO:0000313" key="7">
    <source>
        <dbReference type="Proteomes" id="UP000465302"/>
    </source>
</evidence>
<dbReference type="PANTHER" id="PTHR11699">
    <property type="entry name" value="ALDEHYDE DEHYDROGENASE-RELATED"/>
    <property type="match status" value="1"/>
</dbReference>
<evidence type="ECO:0000313" key="6">
    <source>
        <dbReference type="EMBL" id="GFG53514.1"/>
    </source>
</evidence>
<dbReference type="InterPro" id="IPR015590">
    <property type="entry name" value="Aldehyde_DH_dom"/>
</dbReference>
<evidence type="ECO:0000256" key="2">
    <source>
        <dbReference type="ARBA" id="ARBA00023002"/>
    </source>
</evidence>
<organism evidence="6 7">
    <name type="scientific">Mycolicibacterium agri</name>
    <name type="common">Mycobacterium agri</name>
    <dbReference type="NCBI Taxonomy" id="36811"/>
    <lineage>
        <taxon>Bacteria</taxon>
        <taxon>Bacillati</taxon>
        <taxon>Actinomycetota</taxon>
        <taxon>Actinomycetes</taxon>
        <taxon>Mycobacteriales</taxon>
        <taxon>Mycobacteriaceae</taxon>
        <taxon>Mycolicibacterium</taxon>
    </lineage>
</organism>
<dbReference type="FunFam" id="3.40.605.10:FF:000007">
    <property type="entry name" value="NAD/NADP-dependent betaine aldehyde dehydrogenase"/>
    <property type="match status" value="1"/>
</dbReference>
<dbReference type="InterPro" id="IPR016163">
    <property type="entry name" value="Ald_DH_C"/>
</dbReference>
<reference evidence="6 7" key="1">
    <citation type="journal article" date="2019" name="Emerg. Microbes Infect.">
        <title>Comprehensive subspecies identification of 175 nontuberculous mycobacteria species based on 7547 genomic profiles.</title>
        <authorList>
            <person name="Matsumoto Y."/>
            <person name="Kinjo T."/>
            <person name="Motooka D."/>
            <person name="Nabeya D."/>
            <person name="Jung N."/>
            <person name="Uechi K."/>
            <person name="Horii T."/>
            <person name="Iida T."/>
            <person name="Fujita J."/>
            <person name="Nakamura S."/>
        </authorList>
    </citation>
    <scope>NUCLEOTIDE SEQUENCE [LARGE SCALE GENOMIC DNA]</scope>
    <source>
        <strain evidence="6 7">JCM 6377</strain>
    </source>
</reference>
<dbReference type="EMBL" id="BLKS01000001">
    <property type="protein sequence ID" value="GFG53514.1"/>
    <property type="molecule type" value="Genomic_DNA"/>
</dbReference>